<proteinExistence type="predicted"/>
<protein>
    <submittedName>
        <fullName evidence="1">Meiotically up-regulated gene 157 protein</fullName>
    </submittedName>
</protein>
<dbReference type="SUPFAM" id="SSF48208">
    <property type="entry name" value="Six-hairpin glycosidases"/>
    <property type="match status" value="1"/>
</dbReference>
<dbReference type="GO" id="GO:0005975">
    <property type="term" value="P:carbohydrate metabolic process"/>
    <property type="evidence" value="ECO:0007669"/>
    <property type="project" value="InterPro"/>
</dbReference>
<dbReference type="PANTHER" id="PTHR31047:SF0">
    <property type="entry name" value="MEIOTICALLY UP-REGULATED GENE 157 PROTEIN"/>
    <property type="match status" value="1"/>
</dbReference>
<dbReference type="SMART" id="SM01149">
    <property type="entry name" value="DUF1237"/>
    <property type="match status" value="1"/>
</dbReference>
<dbReference type="PROSITE" id="PS51318">
    <property type="entry name" value="TAT"/>
    <property type="match status" value="1"/>
</dbReference>
<gene>
    <name evidence="1" type="primary">mug</name>
    <name evidence="1" type="ORF">SPPYR_2903</name>
</gene>
<dbReference type="InterPro" id="IPR008928">
    <property type="entry name" value="6-hairpin_glycosidase_sf"/>
</dbReference>
<dbReference type="PIRSF" id="PIRSF028846">
    <property type="entry name" value="UCP028846"/>
    <property type="match status" value="1"/>
</dbReference>
<dbReference type="InterPro" id="IPR008313">
    <property type="entry name" value="GH125"/>
</dbReference>
<dbReference type="InterPro" id="IPR006311">
    <property type="entry name" value="TAT_signal"/>
</dbReference>
<dbReference type="Gene3D" id="1.50.10.10">
    <property type="match status" value="1"/>
</dbReference>
<dbReference type="AlphaFoldDB" id="A0A1Y5PVG5"/>
<name>A0A1Y5PVG5_9SPHN</name>
<reference evidence="1" key="1">
    <citation type="submission" date="2016-03" db="EMBL/GenBank/DDBJ databases">
        <authorList>
            <person name="Ploux O."/>
        </authorList>
    </citation>
    <scope>NUCLEOTIDE SEQUENCE</scope>
    <source>
        <strain evidence="1">UC10</strain>
    </source>
</reference>
<dbReference type="KEGG" id="sphu:SPPYR_2903"/>
<dbReference type="EMBL" id="LT598653">
    <property type="protein sequence ID" value="SBV34023.1"/>
    <property type="molecule type" value="Genomic_DNA"/>
</dbReference>
<sequence length="503" mass="55684">MGQCPRRCALLDQCAVQMISEMNMTPNRREIMAGAGVLALAAAMPAAARAAAAGSFASKRPAPGERAFTSPAIEAEISRVKAKIADPELAWLFENCYPNTLDTTVQTGTLDGRPDTFVITGDIEAMWLRDSSAQVQPYIHLVAKDAKLKRLFQGLIQRQARCILIDPYANAFDKDPTAPSKLEWSQTDKTEMKPGVAERKWEIDSLCYAMRLSHEYWTRTKDKAPFDDTWSRAMKLAVATFREQQRKDGPGPYKFQRPALQPSDSLMLGGYGRPTKKIGLIHSMFRPSDDACLYPFLIPSNLFAVSVLRKIAAVHREARGDNAAATDAETLAAEVEAALKAHALIDDGKGGQVWAYEIDGFGNYVFMDDANVPSLSGLPLIDVVDKKDPLFRRTAELAWSERNPYFFKGTAAEGIGGPHIGLDMIWPMSIITRAMNADDDATILQCLRWLKATHGGTGFMHESFHKDDPKNFTRSWFAWANALFGQLIVEVADKRPALLARPL</sequence>
<evidence type="ECO:0000313" key="1">
    <source>
        <dbReference type="EMBL" id="SBV34023.1"/>
    </source>
</evidence>
<dbReference type="PANTHER" id="PTHR31047">
    <property type="entry name" value="MEIOTICALLY UP-REGULATED GENE 157 PROTEIN"/>
    <property type="match status" value="1"/>
</dbReference>
<organism evidence="1">
    <name type="scientific">uncultured Sphingopyxis sp</name>
    <dbReference type="NCBI Taxonomy" id="310581"/>
    <lineage>
        <taxon>Bacteria</taxon>
        <taxon>Pseudomonadati</taxon>
        <taxon>Pseudomonadota</taxon>
        <taxon>Alphaproteobacteria</taxon>
        <taxon>Sphingomonadales</taxon>
        <taxon>Sphingomonadaceae</taxon>
        <taxon>Sphingopyxis</taxon>
        <taxon>environmental samples</taxon>
    </lineage>
</organism>
<dbReference type="InterPro" id="IPR012341">
    <property type="entry name" value="6hp_glycosidase-like_sf"/>
</dbReference>
<accession>A0A1Y5PVG5</accession>
<dbReference type="Pfam" id="PF06824">
    <property type="entry name" value="Glyco_hydro_125"/>
    <property type="match status" value="1"/>
</dbReference>